<dbReference type="InterPro" id="IPR021994">
    <property type="entry name" value="DUF3592"/>
</dbReference>
<gene>
    <name evidence="3" type="ORF">HHL09_24970</name>
</gene>
<protein>
    <submittedName>
        <fullName evidence="3">DUF3592 domain-containing protein</fullName>
    </submittedName>
</protein>
<feature type="transmembrane region" description="Helical" evidence="1">
    <location>
        <begin position="12"/>
        <end position="35"/>
    </location>
</feature>
<evidence type="ECO:0000313" key="4">
    <source>
        <dbReference type="Proteomes" id="UP000501812"/>
    </source>
</evidence>
<keyword evidence="1" id="KW-0812">Transmembrane</keyword>
<keyword evidence="4" id="KW-1185">Reference proteome</keyword>
<name>A0A858RQT5_9BACT</name>
<dbReference type="Proteomes" id="UP000501812">
    <property type="component" value="Chromosome"/>
</dbReference>
<feature type="transmembrane region" description="Helical" evidence="1">
    <location>
        <begin position="131"/>
        <end position="152"/>
    </location>
</feature>
<dbReference type="KEGG" id="luo:HHL09_24970"/>
<evidence type="ECO:0000313" key="3">
    <source>
        <dbReference type="EMBL" id="QJE98894.1"/>
    </source>
</evidence>
<dbReference type="Pfam" id="PF12158">
    <property type="entry name" value="DUF3592"/>
    <property type="match status" value="1"/>
</dbReference>
<evidence type="ECO:0000256" key="1">
    <source>
        <dbReference type="SAM" id="Phobius"/>
    </source>
</evidence>
<feature type="domain" description="DUF3592" evidence="2">
    <location>
        <begin position="55"/>
        <end position="129"/>
    </location>
</feature>
<sequence>MPDARTRSTTKAVIEWIVFGALVALGICFFCGLIVPSVHGYWRTRSKTMVPARLSSVELVKGGRTGRKTMVANYEYDFGGRTYRGDRISLWGYTRPFHREFDLALRRDAKIRVYVDPATPSYSVYDREFRLWPFAGAVLMVLGTVGMGTYGLRWCWKHRNLAAA</sequence>
<reference evidence="3 4" key="1">
    <citation type="submission" date="2020-04" db="EMBL/GenBank/DDBJ databases">
        <title>Luteolibacter sp. G-1-1-1 isolated from soil.</title>
        <authorList>
            <person name="Dahal R.H."/>
        </authorList>
    </citation>
    <scope>NUCLEOTIDE SEQUENCE [LARGE SCALE GENOMIC DNA]</scope>
    <source>
        <strain evidence="3 4">G-1-1-1</strain>
    </source>
</reference>
<keyword evidence="1" id="KW-0472">Membrane</keyword>
<dbReference type="EMBL" id="CP051774">
    <property type="protein sequence ID" value="QJE98894.1"/>
    <property type="molecule type" value="Genomic_DNA"/>
</dbReference>
<accession>A0A858RQT5</accession>
<evidence type="ECO:0000259" key="2">
    <source>
        <dbReference type="Pfam" id="PF12158"/>
    </source>
</evidence>
<dbReference type="AlphaFoldDB" id="A0A858RQT5"/>
<organism evidence="3 4">
    <name type="scientific">Luteolibacter luteus</name>
    <dbReference type="NCBI Taxonomy" id="2728835"/>
    <lineage>
        <taxon>Bacteria</taxon>
        <taxon>Pseudomonadati</taxon>
        <taxon>Verrucomicrobiota</taxon>
        <taxon>Verrucomicrobiia</taxon>
        <taxon>Verrucomicrobiales</taxon>
        <taxon>Verrucomicrobiaceae</taxon>
        <taxon>Luteolibacter</taxon>
    </lineage>
</organism>
<proteinExistence type="predicted"/>
<keyword evidence="1" id="KW-1133">Transmembrane helix</keyword>
<dbReference type="RefSeq" id="WP_169457380.1">
    <property type="nucleotide sequence ID" value="NZ_CP051774.1"/>
</dbReference>